<dbReference type="EMBL" id="LJCR01000022">
    <property type="protein sequence ID" value="KPV54701.1"/>
    <property type="molecule type" value="Genomic_DNA"/>
</dbReference>
<name>A0A0N8PT70_9CHLR</name>
<dbReference type="Proteomes" id="UP000050509">
    <property type="component" value="Unassembled WGS sequence"/>
</dbReference>
<proteinExistence type="predicted"/>
<organism evidence="1 2">
    <name type="scientific">Kouleothrix aurantiaca</name>
    <dbReference type="NCBI Taxonomy" id="186479"/>
    <lineage>
        <taxon>Bacteria</taxon>
        <taxon>Bacillati</taxon>
        <taxon>Chloroflexota</taxon>
        <taxon>Chloroflexia</taxon>
        <taxon>Chloroflexales</taxon>
        <taxon>Roseiflexineae</taxon>
        <taxon>Roseiflexaceae</taxon>
        <taxon>Kouleothrix</taxon>
    </lineage>
</organism>
<gene>
    <name evidence="1" type="ORF">SE17_02080</name>
</gene>
<dbReference type="AlphaFoldDB" id="A0A0N8PT70"/>
<keyword evidence="2" id="KW-1185">Reference proteome</keyword>
<protein>
    <submittedName>
        <fullName evidence="1">Uncharacterized protein</fullName>
    </submittedName>
</protein>
<reference evidence="1 2" key="1">
    <citation type="submission" date="2015-09" db="EMBL/GenBank/DDBJ databases">
        <title>Draft genome sequence of Kouleothrix aurantiaca JCM 19913.</title>
        <authorList>
            <person name="Hemp J."/>
        </authorList>
    </citation>
    <scope>NUCLEOTIDE SEQUENCE [LARGE SCALE GENOMIC DNA]</scope>
    <source>
        <strain evidence="1 2">COM-B</strain>
    </source>
</reference>
<evidence type="ECO:0000313" key="1">
    <source>
        <dbReference type="EMBL" id="KPV54701.1"/>
    </source>
</evidence>
<sequence>MPIPKKDINTNVIQITSNETVEEVLMWLPADRTARAFCYVVLAVEAGRYIVVPWIEIEQIAARMRQDVSSMRIAGLDGLPPPVTAIERYGVSIHWAREECDRQPGKRLVVVTNGVVVGLLTGEKLDAETLPADPFASIPKRQVLQDIEIGTGASTATPMPERPGQQVG</sequence>
<evidence type="ECO:0000313" key="2">
    <source>
        <dbReference type="Proteomes" id="UP000050509"/>
    </source>
</evidence>
<comment type="caution">
    <text evidence="1">The sequence shown here is derived from an EMBL/GenBank/DDBJ whole genome shotgun (WGS) entry which is preliminary data.</text>
</comment>
<accession>A0A0N8PT70</accession>